<dbReference type="STRING" id="639283.Snov_2193"/>
<dbReference type="KEGG" id="sno:Snov_2193"/>
<gene>
    <name evidence="3" type="ordered locus">Snov_2193</name>
</gene>
<dbReference type="Proteomes" id="UP000006633">
    <property type="component" value="Chromosome"/>
</dbReference>
<reference evidence="3 4" key="1">
    <citation type="journal article" date="2012" name="Stand. Genomic Sci.">
        <title>Complete genome sequence of the facultatively chemolithoautotrophic and methylotrophic alpha Proteobacterium Starkeya novella type strain (ATCC 8093(T)).</title>
        <authorList>
            <person name="Kappler U."/>
            <person name="Davenport K."/>
            <person name="Beatson S."/>
            <person name="Lucas S."/>
            <person name="Lapidus A."/>
            <person name="Copeland A."/>
            <person name="Berry K.W."/>
            <person name="Glavina Del Rio T."/>
            <person name="Hammon N."/>
            <person name="Dalin E."/>
            <person name="Tice H."/>
            <person name="Pitluck S."/>
            <person name="Richardson P."/>
            <person name="Bruce D."/>
            <person name="Goodwin L.A."/>
            <person name="Han C."/>
            <person name="Tapia R."/>
            <person name="Detter J.C."/>
            <person name="Chang Y.J."/>
            <person name="Jeffries C.D."/>
            <person name="Land M."/>
            <person name="Hauser L."/>
            <person name="Kyrpides N.C."/>
            <person name="Goker M."/>
            <person name="Ivanova N."/>
            <person name="Klenk H.P."/>
            <person name="Woyke T."/>
        </authorList>
    </citation>
    <scope>NUCLEOTIDE SEQUENCE [LARGE SCALE GENOMIC DNA]</scope>
    <source>
        <strain evidence="4">ATCC 8093 / DSM 506 / JCM 20403 / CCM 1077 / IAM 12100 / NBRC 12443 / NCIMB 10456</strain>
    </source>
</reference>
<feature type="signal peptide" evidence="2">
    <location>
        <begin position="1"/>
        <end position="23"/>
    </location>
</feature>
<evidence type="ECO:0000256" key="2">
    <source>
        <dbReference type="SAM" id="SignalP"/>
    </source>
</evidence>
<keyword evidence="1" id="KW-0812">Transmembrane</keyword>
<evidence type="ECO:0000313" key="4">
    <source>
        <dbReference type="Proteomes" id="UP000006633"/>
    </source>
</evidence>
<organism evidence="3 4">
    <name type="scientific">Ancylobacter novellus (strain ATCC 8093 / DSM 506 / JCM 20403 / CCM 1077 / IAM 12100 / NBRC 12443 / NCIMB 10456)</name>
    <name type="common">Starkeya novella</name>
    <dbReference type="NCBI Taxonomy" id="639283"/>
    <lineage>
        <taxon>Bacteria</taxon>
        <taxon>Pseudomonadati</taxon>
        <taxon>Pseudomonadota</taxon>
        <taxon>Alphaproteobacteria</taxon>
        <taxon>Hyphomicrobiales</taxon>
        <taxon>Xanthobacteraceae</taxon>
        <taxon>Ancylobacter</taxon>
    </lineage>
</organism>
<proteinExistence type="predicted"/>
<feature type="chain" id="PRO_5003092392" evidence="2">
    <location>
        <begin position="24"/>
        <end position="117"/>
    </location>
</feature>
<evidence type="ECO:0000256" key="1">
    <source>
        <dbReference type="SAM" id="Phobius"/>
    </source>
</evidence>
<dbReference type="OrthoDB" id="10011159at2"/>
<keyword evidence="1" id="KW-1133">Transmembrane helix</keyword>
<name>D7A1D1_ANCN5</name>
<keyword evidence="1" id="KW-0472">Membrane</keyword>
<feature type="transmembrane region" description="Helical" evidence="1">
    <location>
        <begin position="88"/>
        <end position="116"/>
    </location>
</feature>
<evidence type="ECO:0000313" key="3">
    <source>
        <dbReference type="EMBL" id="ADH89489.1"/>
    </source>
</evidence>
<sequence length="117" mass="11495">MARSAGFLTVTALAATLVATSVAAPSVSRADPIGQMAALSPAVSFGQPARLPTADEHAARSRPAEDGPLGFEVPVQQVLYGTALLGSAFTLGFAATGSLSTGIAAAGAVVLAYAVLP</sequence>
<accession>D7A1D1</accession>
<dbReference type="EMBL" id="CP002026">
    <property type="protein sequence ID" value="ADH89489.1"/>
    <property type="molecule type" value="Genomic_DNA"/>
</dbReference>
<dbReference type="RefSeq" id="WP_013166993.1">
    <property type="nucleotide sequence ID" value="NC_014217.1"/>
</dbReference>
<dbReference type="AlphaFoldDB" id="D7A1D1"/>
<protein>
    <submittedName>
        <fullName evidence="3">Uncharacterized protein</fullName>
    </submittedName>
</protein>
<keyword evidence="2" id="KW-0732">Signal</keyword>
<keyword evidence="4" id="KW-1185">Reference proteome</keyword>
<dbReference type="HOGENOM" id="CLU_2083415_0_0_5"/>